<dbReference type="PRINTS" id="PR00926">
    <property type="entry name" value="MITOCARRIER"/>
</dbReference>
<feature type="transmembrane region" description="Helical" evidence="10">
    <location>
        <begin position="205"/>
        <end position="223"/>
    </location>
</feature>
<reference evidence="11" key="1">
    <citation type="submission" date="2015-04" db="EMBL/GenBank/DDBJ databases">
        <title>The genome sequence of the plant pathogenic Rhizarian Plasmodiophora brassicae reveals insights in its biotrophic life cycle and the origin of chitin synthesis.</title>
        <authorList>
            <person name="Schwelm A."/>
            <person name="Fogelqvist J."/>
            <person name="Knaust A."/>
            <person name="Julke S."/>
            <person name="Lilja T."/>
            <person name="Dhandapani V."/>
            <person name="Bonilla-Rosso G."/>
            <person name="Karlsson M."/>
            <person name="Shevchenko A."/>
            <person name="Choi S.R."/>
            <person name="Kim H.G."/>
            <person name="Park J.Y."/>
            <person name="Lim Y.P."/>
            <person name="Ludwig-Muller J."/>
            <person name="Dixelius C."/>
        </authorList>
    </citation>
    <scope>NUCLEOTIDE SEQUENCE</scope>
    <source>
        <tissue evidence="11">Potato root galls</tissue>
    </source>
</reference>
<keyword evidence="6 10" id="KW-1133">Transmembrane helix</keyword>
<name>A0A0H5QUG6_9EUKA</name>
<feature type="repeat" description="Solcar" evidence="8">
    <location>
        <begin position="199"/>
        <end position="283"/>
    </location>
</feature>
<evidence type="ECO:0000256" key="6">
    <source>
        <dbReference type="ARBA" id="ARBA00022989"/>
    </source>
</evidence>
<evidence type="ECO:0000256" key="10">
    <source>
        <dbReference type="SAM" id="Phobius"/>
    </source>
</evidence>
<dbReference type="EMBL" id="HACM01005108">
    <property type="protein sequence ID" value="CRZ05550.1"/>
    <property type="molecule type" value="Transcribed_RNA"/>
</dbReference>
<organism evidence="11">
    <name type="scientific">Spongospora subterranea</name>
    <dbReference type="NCBI Taxonomy" id="70186"/>
    <lineage>
        <taxon>Eukaryota</taxon>
        <taxon>Sar</taxon>
        <taxon>Rhizaria</taxon>
        <taxon>Endomyxa</taxon>
        <taxon>Phytomyxea</taxon>
        <taxon>Plasmodiophorida</taxon>
        <taxon>Plasmodiophoridae</taxon>
        <taxon>Spongospora</taxon>
    </lineage>
</organism>
<evidence type="ECO:0000256" key="3">
    <source>
        <dbReference type="ARBA" id="ARBA00022448"/>
    </source>
</evidence>
<feature type="transmembrane region" description="Helical" evidence="10">
    <location>
        <begin position="154"/>
        <end position="175"/>
    </location>
</feature>
<dbReference type="Pfam" id="PF00153">
    <property type="entry name" value="Mito_carr"/>
    <property type="match status" value="3"/>
</dbReference>
<keyword evidence="4 8" id="KW-0812">Transmembrane</keyword>
<evidence type="ECO:0000256" key="2">
    <source>
        <dbReference type="ARBA" id="ARBA00006375"/>
    </source>
</evidence>
<dbReference type="PANTHER" id="PTHR45939">
    <property type="entry name" value="PEROXISOMAL MEMBRANE PROTEIN PMP34-RELATED"/>
    <property type="match status" value="1"/>
</dbReference>
<keyword evidence="5" id="KW-0677">Repeat</keyword>
<dbReference type="PROSITE" id="PS50920">
    <property type="entry name" value="SOLCAR"/>
    <property type="match status" value="3"/>
</dbReference>
<accession>A0A0H5QUG6</accession>
<protein>
    <submittedName>
        <fullName evidence="11">Uncharacterized protein</fullName>
    </submittedName>
</protein>
<dbReference type="AlphaFoldDB" id="A0A0H5QUG6"/>
<dbReference type="InterPro" id="IPR018108">
    <property type="entry name" value="MCP_transmembrane"/>
</dbReference>
<evidence type="ECO:0000256" key="8">
    <source>
        <dbReference type="PROSITE-ProRule" id="PRU00282"/>
    </source>
</evidence>
<keyword evidence="7 8" id="KW-0472">Membrane</keyword>
<feature type="repeat" description="Solcar" evidence="8">
    <location>
        <begin position="97"/>
        <end position="182"/>
    </location>
</feature>
<proteinExistence type="inferred from homology"/>
<dbReference type="InterPro" id="IPR023395">
    <property type="entry name" value="MCP_dom_sf"/>
</dbReference>
<evidence type="ECO:0000256" key="9">
    <source>
        <dbReference type="RuleBase" id="RU000488"/>
    </source>
</evidence>
<dbReference type="GO" id="GO:0015217">
    <property type="term" value="F:ADP transmembrane transporter activity"/>
    <property type="evidence" value="ECO:0007669"/>
    <property type="project" value="TreeGrafter"/>
</dbReference>
<evidence type="ECO:0000256" key="5">
    <source>
        <dbReference type="ARBA" id="ARBA00022737"/>
    </source>
</evidence>
<keyword evidence="3 9" id="KW-0813">Transport</keyword>
<evidence type="ECO:0000256" key="7">
    <source>
        <dbReference type="ARBA" id="ARBA00023136"/>
    </source>
</evidence>
<evidence type="ECO:0000313" key="11">
    <source>
        <dbReference type="EMBL" id="CRZ05550.1"/>
    </source>
</evidence>
<sequence length="297" mass="32570">MTQSSNVYHETLSGVCASLISSTITYPLDLVKTRLQADLSSVGSGSIPSIVRDIVVKDGVSGLFVGIYSEYLKVVVQNSLYFSTYSSLKSKFDDKPISALESLLVGVLAGTATQLVVNPISVIQTRLQTSGAHHANNSVLGAVGKILSNEGLLAFYRGITPALILTLNPAIQFMVYDKLKSWWMRIRRKQLGNVEDFHLTAMESFLIGAISKVVATVITYPYIMAKTRMQYASNSDQGVNEVLIRVLRNNGFQSIYKGMQAQIIKSALSTALMFMFKDSIHRRIVTIINRLSGSSKS</sequence>
<dbReference type="Gene3D" id="1.50.40.10">
    <property type="entry name" value="Mitochondrial carrier domain"/>
    <property type="match status" value="2"/>
</dbReference>
<dbReference type="SUPFAM" id="SSF103506">
    <property type="entry name" value="Mitochondrial carrier"/>
    <property type="match status" value="1"/>
</dbReference>
<dbReference type="GO" id="GO:0016020">
    <property type="term" value="C:membrane"/>
    <property type="evidence" value="ECO:0007669"/>
    <property type="project" value="UniProtKB-SubCell"/>
</dbReference>
<feature type="repeat" description="Solcar" evidence="8">
    <location>
        <begin position="5"/>
        <end position="91"/>
    </location>
</feature>
<evidence type="ECO:0000256" key="1">
    <source>
        <dbReference type="ARBA" id="ARBA00004141"/>
    </source>
</evidence>
<dbReference type="InterPro" id="IPR002067">
    <property type="entry name" value="MCP"/>
</dbReference>
<comment type="subcellular location">
    <subcellularLocation>
        <location evidence="1">Membrane</location>
        <topology evidence="1">Multi-pass membrane protein</topology>
    </subcellularLocation>
</comment>
<evidence type="ECO:0000256" key="4">
    <source>
        <dbReference type="ARBA" id="ARBA00022692"/>
    </source>
</evidence>
<comment type="similarity">
    <text evidence="2 9">Belongs to the mitochondrial carrier (TC 2.A.29) family.</text>
</comment>
<dbReference type="InterPro" id="IPR052217">
    <property type="entry name" value="Mito/Peroxisomal_Carrier"/>
</dbReference>